<evidence type="ECO:0000256" key="3">
    <source>
        <dbReference type="ARBA" id="ARBA00022723"/>
    </source>
</evidence>
<evidence type="ECO:0000256" key="7">
    <source>
        <dbReference type="ARBA" id="ARBA00023049"/>
    </source>
</evidence>
<feature type="chain" id="PRO_5040394594" description="Peptidase metallopeptidase domain-containing protein" evidence="10">
    <location>
        <begin position="21"/>
        <end position="266"/>
    </location>
</feature>
<dbReference type="AlphaFoldDB" id="A0A9P0FDP8"/>
<comment type="similarity">
    <text evidence="1">Belongs to the peptidase M10A family.</text>
</comment>
<evidence type="ECO:0000256" key="1">
    <source>
        <dbReference type="ARBA" id="ARBA00010370"/>
    </source>
</evidence>
<proteinExistence type="inferred from homology"/>
<evidence type="ECO:0000256" key="4">
    <source>
        <dbReference type="ARBA" id="ARBA00022729"/>
    </source>
</evidence>
<dbReference type="Pfam" id="PF01471">
    <property type="entry name" value="PG_binding_1"/>
    <property type="match status" value="1"/>
</dbReference>
<feature type="binding site" evidence="9">
    <location>
        <position position="222"/>
    </location>
    <ligand>
        <name>Zn(2+)</name>
        <dbReference type="ChEBI" id="CHEBI:29105"/>
        <label>2</label>
        <note>catalytic</note>
    </ligand>
</feature>
<feature type="binding site" evidence="9">
    <location>
        <position position="160"/>
    </location>
    <ligand>
        <name>Ca(2+)</name>
        <dbReference type="ChEBI" id="CHEBI:29108"/>
        <label>2</label>
    </ligand>
</feature>
<sequence length="266" mass="30634">MKVTILVSCAVICFSSVAFSSSVDKSLIFLQKYGYLDGTPTRSNKFSRLKRENNYSEALKRFQRLYGLNPTGIADKETLLAMDLPRCGVKDPNTSKQTIQKRNAVLNKPLWKKRDLTYTISQYSHHLNRSLVEHEIERAFAEWSKYTDFTFTNSKSQNADIDIRFERDHVYGDSFYGDNSLIAYTQVNKDGMRLIHFNDEKKWNFNGKSDSLFWTALHEIGHILGLDHTNVIGSVMWPTSCLSFSELQSYDIQAIQELYGLKKTHG</sequence>
<dbReference type="Proteomes" id="UP001154078">
    <property type="component" value="Chromosome 10"/>
</dbReference>
<accession>A0A9P0FDP8</accession>
<feature type="binding site" evidence="9">
    <location>
        <position position="169"/>
    </location>
    <ligand>
        <name>Zn(2+)</name>
        <dbReference type="ChEBI" id="CHEBI:29105"/>
        <label>1</label>
    </ligand>
</feature>
<dbReference type="InterPro" id="IPR002477">
    <property type="entry name" value="Peptidoglycan-bd-like"/>
</dbReference>
<keyword evidence="7" id="KW-0482">Metalloprotease</keyword>
<dbReference type="GO" id="GO:0004222">
    <property type="term" value="F:metalloendopeptidase activity"/>
    <property type="evidence" value="ECO:0007669"/>
    <property type="project" value="InterPro"/>
</dbReference>
<feature type="binding site" evidence="9">
    <location>
        <position position="181"/>
    </location>
    <ligand>
        <name>Ca(2+)</name>
        <dbReference type="ChEBI" id="CHEBI:29108"/>
        <label>3</label>
    </ligand>
</feature>
<reference evidence="12" key="1">
    <citation type="submission" date="2021-12" db="EMBL/GenBank/DDBJ databases">
        <authorList>
            <person name="King R."/>
        </authorList>
    </citation>
    <scope>NUCLEOTIDE SEQUENCE</scope>
</reference>
<dbReference type="OrthoDB" id="10030048at2759"/>
<evidence type="ECO:0000313" key="12">
    <source>
        <dbReference type="EMBL" id="CAH0548867.1"/>
    </source>
</evidence>
<dbReference type="GO" id="GO:0031012">
    <property type="term" value="C:extracellular matrix"/>
    <property type="evidence" value="ECO:0007669"/>
    <property type="project" value="InterPro"/>
</dbReference>
<keyword evidence="4 10" id="KW-0732">Signal</keyword>
<dbReference type="GO" id="GO:0030198">
    <property type="term" value="P:extracellular matrix organization"/>
    <property type="evidence" value="ECO:0007669"/>
    <property type="project" value="TreeGrafter"/>
</dbReference>
<evidence type="ECO:0000256" key="5">
    <source>
        <dbReference type="ARBA" id="ARBA00022801"/>
    </source>
</evidence>
<keyword evidence="13" id="KW-1185">Reference proteome</keyword>
<evidence type="ECO:0000256" key="9">
    <source>
        <dbReference type="PIRSR" id="PIRSR621190-2"/>
    </source>
</evidence>
<feature type="domain" description="Peptidase metallopeptidase" evidence="11">
    <location>
        <begin position="107"/>
        <end position="261"/>
    </location>
</feature>
<dbReference type="PANTHER" id="PTHR10201:SF291">
    <property type="entry name" value="MATRIX METALLOPROTEINASE 1, ISOFORM C-RELATED"/>
    <property type="match status" value="1"/>
</dbReference>
<dbReference type="GO" id="GO:0030574">
    <property type="term" value="P:collagen catabolic process"/>
    <property type="evidence" value="ECO:0007669"/>
    <property type="project" value="TreeGrafter"/>
</dbReference>
<dbReference type="InterPro" id="IPR024079">
    <property type="entry name" value="MetalloPept_cat_dom_sf"/>
</dbReference>
<feature type="binding site" evidence="9">
    <location>
        <position position="177"/>
    </location>
    <ligand>
        <name>Ca(2+)</name>
        <dbReference type="ChEBI" id="CHEBI:29108"/>
        <label>3</label>
    </ligand>
</feature>
<dbReference type="PRINTS" id="PR00138">
    <property type="entry name" value="MATRIXIN"/>
</dbReference>
<dbReference type="GO" id="GO:0006508">
    <property type="term" value="P:proteolysis"/>
    <property type="evidence" value="ECO:0007669"/>
    <property type="project" value="UniProtKB-KW"/>
</dbReference>
<comment type="cofactor">
    <cofactor evidence="9">
        <name>Ca(2+)</name>
        <dbReference type="ChEBI" id="CHEBI:29108"/>
    </cofactor>
    <text evidence="9">Can bind about 5 Ca(2+) ions per subunit.</text>
</comment>
<evidence type="ECO:0000256" key="6">
    <source>
        <dbReference type="ARBA" id="ARBA00022833"/>
    </source>
</evidence>
<comment type="cofactor">
    <cofactor evidence="9">
        <name>Zn(2+)</name>
        <dbReference type="ChEBI" id="CHEBI:29105"/>
    </cofactor>
    <text evidence="9">Binds 2 Zn(2+) ions per subunit.</text>
</comment>
<feature type="binding site" evidence="9">
    <location>
        <position position="236"/>
    </location>
    <ligand>
        <name>Zn(2+)</name>
        <dbReference type="ChEBI" id="CHEBI:29105"/>
        <label>2</label>
        <note>catalytic</note>
    </ligand>
</feature>
<keyword evidence="5" id="KW-0378">Hydrolase</keyword>
<dbReference type="GO" id="GO:0008270">
    <property type="term" value="F:zinc ion binding"/>
    <property type="evidence" value="ECO:0007669"/>
    <property type="project" value="InterPro"/>
</dbReference>
<dbReference type="Gene3D" id="3.40.390.10">
    <property type="entry name" value="Collagenase (Catalytic Domain)"/>
    <property type="match status" value="1"/>
</dbReference>
<name>A0A9P0FDP8_BRAAE</name>
<evidence type="ECO:0000259" key="11">
    <source>
        <dbReference type="SMART" id="SM00235"/>
    </source>
</evidence>
<dbReference type="SUPFAM" id="SSF47090">
    <property type="entry name" value="PGBD-like"/>
    <property type="match status" value="1"/>
</dbReference>
<dbReference type="InterPro" id="IPR001818">
    <property type="entry name" value="Pept_M10_metallopeptidase"/>
</dbReference>
<keyword evidence="3 9" id="KW-0479">Metal-binding</keyword>
<feature type="binding site" evidence="9">
    <location>
        <position position="199"/>
    </location>
    <ligand>
        <name>Ca(2+)</name>
        <dbReference type="ChEBI" id="CHEBI:29108"/>
        <label>1</label>
    </ligand>
</feature>
<dbReference type="SUPFAM" id="SSF55486">
    <property type="entry name" value="Metalloproteases ('zincins'), catalytic domain"/>
    <property type="match status" value="1"/>
</dbReference>
<dbReference type="InterPro" id="IPR036365">
    <property type="entry name" value="PGBD-like_sf"/>
</dbReference>
<feature type="binding site" evidence="9">
    <location>
        <position position="218"/>
    </location>
    <ligand>
        <name>Zn(2+)</name>
        <dbReference type="ChEBI" id="CHEBI:29105"/>
        <label>2</label>
        <note>catalytic</note>
    </ligand>
</feature>
<dbReference type="InterPro" id="IPR021190">
    <property type="entry name" value="Pept_M10A"/>
</dbReference>
<dbReference type="PANTHER" id="PTHR10201">
    <property type="entry name" value="MATRIX METALLOPROTEINASE"/>
    <property type="match status" value="1"/>
</dbReference>
<dbReference type="SMART" id="SM00235">
    <property type="entry name" value="ZnMc"/>
    <property type="match status" value="1"/>
</dbReference>
<dbReference type="EMBL" id="OV121141">
    <property type="protein sequence ID" value="CAH0548867.1"/>
    <property type="molecule type" value="Genomic_DNA"/>
</dbReference>
<feature type="active site" evidence="8">
    <location>
        <position position="219"/>
    </location>
</feature>
<feature type="binding site" description="in inhibited form" evidence="9">
    <location>
        <position position="87"/>
    </location>
    <ligand>
        <name>Zn(2+)</name>
        <dbReference type="ChEBI" id="CHEBI:29105"/>
        <label>2</label>
        <note>catalytic</note>
    </ligand>
</feature>
<evidence type="ECO:0000256" key="8">
    <source>
        <dbReference type="PIRSR" id="PIRSR621190-1"/>
    </source>
</evidence>
<keyword evidence="6 9" id="KW-0862">Zinc</keyword>
<feature type="binding site" evidence="9">
    <location>
        <position position="228"/>
    </location>
    <ligand>
        <name>Zn(2+)</name>
        <dbReference type="ChEBI" id="CHEBI:29105"/>
        <label>2</label>
        <note>catalytic</note>
    </ligand>
</feature>
<feature type="signal peptide" evidence="10">
    <location>
        <begin position="1"/>
        <end position="20"/>
    </location>
</feature>
<evidence type="ECO:0000313" key="13">
    <source>
        <dbReference type="Proteomes" id="UP001154078"/>
    </source>
</evidence>
<gene>
    <name evidence="12" type="ORF">MELIAE_LOCUS2230</name>
</gene>
<keyword evidence="2" id="KW-0645">Protease</keyword>
<dbReference type="InterPro" id="IPR006026">
    <property type="entry name" value="Peptidase_Metallo"/>
</dbReference>
<organism evidence="12 13">
    <name type="scientific">Brassicogethes aeneus</name>
    <name type="common">Rape pollen beetle</name>
    <name type="synonym">Meligethes aeneus</name>
    <dbReference type="NCBI Taxonomy" id="1431903"/>
    <lineage>
        <taxon>Eukaryota</taxon>
        <taxon>Metazoa</taxon>
        <taxon>Ecdysozoa</taxon>
        <taxon>Arthropoda</taxon>
        <taxon>Hexapoda</taxon>
        <taxon>Insecta</taxon>
        <taxon>Pterygota</taxon>
        <taxon>Neoptera</taxon>
        <taxon>Endopterygota</taxon>
        <taxon>Coleoptera</taxon>
        <taxon>Polyphaga</taxon>
        <taxon>Cucujiformia</taxon>
        <taxon>Nitidulidae</taxon>
        <taxon>Meligethinae</taxon>
        <taxon>Brassicogethes</taxon>
    </lineage>
</organism>
<protein>
    <recommendedName>
        <fullName evidence="11">Peptidase metallopeptidase domain-containing protein</fullName>
    </recommendedName>
</protein>
<feature type="binding site" evidence="9">
    <location>
        <position position="196"/>
    </location>
    <ligand>
        <name>Zn(2+)</name>
        <dbReference type="ChEBI" id="CHEBI:29105"/>
        <label>1</label>
    </ligand>
</feature>
<evidence type="ECO:0000256" key="10">
    <source>
        <dbReference type="SAM" id="SignalP"/>
    </source>
</evidence>
<dbReference type="Pfam" id="PF00413">
    <property type="entry name" value="Peptidase_M10"/>
    <property type="match status" value="1"/>
</dbReference>
<keyword evidence="9" id="KW-0106">Calcium</keyword>
<evidence type="ECO:0000256" key="2">
    <source>
        <dbReference type="ARBA" id="ARBA00022670"/>
    </source>
</evidence>